<name>A0ABT8QZ87_9FIRM</name>
<keyword evidence="2" id="KW-1185">Reference proteome</keyword>
<evidence type="ECO:0000313" key="1">
    <source>
        <dbReference type="EMBL" id="MDO0825869.1"/>
    </source>
</evidence>
<dbReference type="EMBL" id="JAMJEV010000035">
    <property type="protein sequence ID" value="MDO0825869.1"/>
    <property type="molecule type" value="Genomic_DNA"/>
</dbReference>
<dbReference type="Proteomes" id="UP001176021">
    <property type="component" value="Unassembled WGS sequence"/>
</dbReference>
<comment type="caution">
    <text evidence="1">The sequence shown here is derived from an EMBL/GenBank/DDBJ whole genome shotgun (WGS) entry which is preliminary data.</text>
</comment>
<sequence>MSFSYKPVLLKAMLEHVDENGRVRVEDMVNYFMDFYRARKESGLVIEKKSSLYCKDGYTRKDVERNIFSNPFKRFEDMRFMSRCRDIEYVEFNWHVWKRMTQEEKAWIVGWCDERLEEYYRKRV</sequence>
<evidence type="ECO:0000313" key="2">
    <source>
        <dbReference type="Proteomes" id="UP001176021"/>
    </source>
</evidence>
<gene>
    <name evidence="1" type="ORF">M8H41_23985</name>
</gene>
<accession>A0ABT8QZ87</accession>
<proteinExistence type="predicted"/>
<reference evidence="1" key="1">
    <citation type="submission" date="2022-05" db="EMBL/GenBank/DDBJ databases">
        <title>Expanded diversity of anoxic marine methylotrophy in a Black Sea sulfate reducing microorganism.</title>
        <authorList>
            <person name="Fischer P.Q."/>
            <person name="Stams A.J.M."/>
            <person name="Villanueva L."/>
            <person name="Sousa D.Z."/>
        </authorList>
    </citation>
    <scope>NUCLEOTIDE SEQUENCE</scope>
    <source>
        <strain evidence="1">P130</strain>
    </source>
</reference>
<protein>
    <submittedName>
        <fullName evidence="1">Uncharacterized protein</fullName>
    </submittedName>
</protein>
<organism evidence="1 2">
    <name type="scientific">Desulfosporosinus nitroreducens</name>
    <dbReference type="NCBI Taxonomy" id="2018668"/>
    <lineage>
        <taxon>Bacteria</taxon>
        <taxon>Bacillati</taxon>
        <taxon>Bacillota</taxon>
        <taxon>Clostridia</taxon>
        <taxon>Eubacteriales</taxon>
        <taxon>Desulfitobacteriaceae</taxon>
        <taxon>Desulfosporosinus</taxon>
    </lineage>
</organism>